<accession>A0ABW0ATP2</accession>
<dbReference type="InterPro" id="IPR016032">
    <property type="entry name" value="Sig_transdc_resp-reg_C-effctor"/>
</dbReference>
<dbReference type="InterPro" id="IPR036388">
    <property type="entry name" value="WH-like_DNA-bd_sf"/>
</dbReference>
<dbReference type="InterPro" id="IPR000792">
    <property type="entry name" value="Tscrpt_reg_LuxR_C"/>
</dbReference>
<keyword evidence="1" id="KW-0805">Transcription regulation</keyword>
<dbReference type="InterPro" id="IPR027417">
    <property type="entry name" value="P-loop_NTPase"/>
</dbReference>
<protein>
    <submittedName>
        <fullName evidence="6">AAA family ATPase</fullName>
    </submittedName>
</protein>
<dbReference type="Gene3D" id="1.10.10.10">
    <property type="entry name" value="Winged helix-like DNA-binding domain superfamily/Winged helix DNA-binding domain"/>
    <property type="match status" value="1"/>
</dbReference>
<feature type="compositionally biased region" description="Pro residues" evidence="4">
    <location>
        <begin position="97"/>
        <end position="109"/>
    </location>
</feature>
<evidence type="ECO:0000256" key="4">
    <source>
        <dbReference type="SAM" id="MobiDB-lite"/>
    </source>
</evidence>
<dbReference type="CDD" id="cd06170">
    <property type="entry name" value="LuxR_C_like"/>
    <property type="match status" value="1"/>
</dbReference>
<feature type="domain" description="HTH luxR-type" evidence="5">
    <location>
        <begin position="922"/>
        <end position="987"/>
    </location>
</feature>
<evidence type="ECO:0000313" key="6">
    <source>
        <dbReference type="EMBL" id="MFC5156481.1"/>
    </source>
</evidence>
<dbReference type="SMART" id="SM00421">
    <property type="entry name" value="HTH_LUXR"/>
    <property type="match status" value="1"/>
</dbReference>
<dbReference type="PROSITE" id="PS50043">
    <property type="entry name" value="HTH_LUXR_2"/>
    <property type="match status" value="1"/>
</dbReference>
<feature type="region of interest" description="Disordered" evidence="4">
    <location>
        <begin position="219"/>
        <end position="243"/>
    </location>
</feature>
<organism evidence="6 7">
    <name type="scientific">Streptomyces amakusaensis</name>
    <dbReference type="NCBI Taxonomy" id="67271"/>
    <lineage>
        <taxon>Bacteria</taxon>
        <taxon>Bacillati</taxon>
        <taxon>Actinomycetota</taxon>
        <taxon>Actinomycetes</taxon>
        <taxon>Kitasatosporales</taxon>
        <taxon>Streptomycetaceae</taxon>
        <taxon>Streptomyces</taxon>
    </lineage>
</organism>
<proteinExistence type="predicted"/>
<feature type="compositionally biased region" description="Gly residues" evidence="4">
    <location>
        <begin position="224"/>
        <end position="238"/>
    </location>
</feature>
<feature type="region of interest" description="Disordered" evidence="4">
    <location>
        <begin position="93"/>
        <end position="113"/>
    </location>
</feature>
<feature type="region of interest" description="Disordered" evidence="4">
    <location>
        <begin position="898"/>
        <end position="931"/>
    </location>
</feature>
<evidence type="ECO:0000256" key="3">
    <source>
        <dbReference type="ARBA" id="ARBA00023163"/>
    </source>
</evidence>
<name>A0ABW0ATP2_9ACTN</name>
<feature type="compositionally biased region" description="Low complexity" evidence="4">
    <location>
        <begin position="900"/>
        <end position="921"/>
    </location>
</feature>
<dbReference type="PROSITE" id="PS00622">
    <property type="entry name" value="HTH_LUXR_1"/>
    <property type="match status" value="1"/>
</dbReference>
<evidence type="ECO:0000313" key="7">
    <source>
        <dbReference type="Proteomes" id="UP001596160"/>
    </source>
</evidence>
<dbReference type="PANTHER" id="PTHR44688">
    <property type="entry name" value="DNA-BINDING TRANSCRIPTIONAL ACTIVATOR DEVR_DOSR"/>
    <property type="match status" value="1"/>
</dbReference>
<gene>
    <name evidence="6" type="ORF">ACFPRH_32690</name>
</gene>
<dbReference type="InterPro" id="IPR041664">
    <property type="entry name" value="AAA_16"/>
</dbReference>
<reference evidence="7" key="1">
    <citation type="journal article" date="2019" name="Int. J. Syst. Evol. Microbiol.">
        <title>The Global Catalogue of Microorganisms (GCM) 10K type strain sequencing project: providing services to taxonomists for standard genome sequencing and annotation.</title>
        <authorList>
            <consortium name="The Broad Institute Genomics Platform"/>
            <consortium name="The Broad Institute Genome Sequencing Center for Infectious Disease"/>
            <person name="Wu L."/>
            <person name="Ma J."/>
        </authorList>
    </citation>
    <scope>NUCLEOTIDE SEQUENCE [LARGE SCALE GENOMIC DNA]</scope>
    <source>
        <strain evidence="7">PCU 266</strain>
    </source>
</reference>
<evidence type="ECO:0000256" key="1">
    <source>
        <dbReference type="ARBA" id="ARBA00023015"/>
    </source>
</evidence>
<dbReference type="Pfam" id="PF13191">
    <property type="entry name" value="AAA_16"/>
    <property type="match status" value="1"/>
</dbReference>
<dbReference type="Pfam" id="PF00196">
    <property type="entry name" value="GerE"/>
    <property type="match status" value="1"/>
</dbReference>
<keyword evidence="7" id="KW-1185">Reference proteome</keyword>
<evidence type="ECO:0000259" key="5">
    <source>
        <dbReference type="PROSITE" id="PS50043"/>
    </source>
</evidence>
<dbReference type="RefSeq" id="WP_344485756.1">
    <property type="nucleotide sequence ID" value="NZ_BAAASB010000031.1"/>
</dbReference>
<sequence length="991" mass="105143">MLVERDEQIGKLTSFLSGDPSGGALGGRASGAGRIAVISGPVASGKTALLQCALEHPERPGADRTGPGPLSALASPAERSIPFGVVEQLLRDVPEPGHSPAPALAPRPDPAAHRAGPVTDEILRSFHARLAGLRARGPLLITVDDAQYADPESLECLAYALRRAPARGAGALSLVVTRGPDPDGGAPAVLDELPHRLRGLHLRLGMLSVEGVALLLAGRPETGTGTGTGTGTETGSGAGPEERPLTAESLYAATGGNPLLVRAVLADRHAGRTPAGEAEAGPRPAAERMDAADRAAPHAGERFLRSALICVHRADAEGLRVAQGIALLGGAGSLSLLARLVGTEERTAARVVTALGEAGVLDGPRFRHAGVRAAVAESLPEEEAVRLRRRAARLLHEDGAAPLRVAVQLLSHEEAAPHEPWVPRVLSEAAHAALATRRMVFAVRCLRMAESRCADEAERMRTRATLARFLWRVKPSAWAQQLRSLTGAVRAGLLPPADTLRLVSDLLWNGWVDDAAEATRQLLGVLPDSPDAAVAVELRRLWLILSSTYPGTLERIGDLPALASRGPERPPGTAATVSEETRLTGTEALHGVLAAVPDGGARGSADAEFADSAERLLAGTRVRCETVVGMWAGLVALMYADQLDRATRWADQLVAEAADHGAPGWSAVLRAVRAHMSLRRGCLTEARTLAEEALEQLPPHGWGVCIGMPLSALIETRTAMGDHETAAELVDRPVPEAMFMTRYGLHYLYARGRHQLAVDRHHAALTDFMNCGELMRRWNLDRSGLAPWRLGVAEAWLALGDRPSAERFAREQLAGDAGGRVRGLALRVLAAARPPAERPDLLGEAVSLLQEAGDWHGLALALTDLGEVCQELGETAQSKLHTRRAWRIAEGCGAKELCRPRSSAPAPHDSPAAPPRTAARTHSGTTSSLTEAERKVAALAAHGYTNREISARLFITISTVEQHLTRVYRKINISHRQDLPVSLDTDVAHTA</sequence>
<evidence type="ECO:0000256" key="2">
    <source>
        <dbReference type="ARBA" id="ARBA00023125"/>
    </source>
</evidence>
<dbReference type="EMBL" id="JBHSKP010000035">
    <property type="protein sequence ID" value="MFC5156481.1"/>
    <property type="molecule type" value="Genomic_DNA"/>
</dbReference>
<comment type="caution">
    <text evidence="6">The sequence shown here is derived from an EMBL/GenBank/DDBJ whole genome shotgun (WGS) entry which is preliminary data.</text>
</comment>
<dbReference type="SUPFAM" id="SSF46894">
    <property type="entry name" value="C-terminal effector domain of the bipartite response regulators"/>
    <property type="match status" value="1"/>
</dbReference>
<dbReference type="PRINTS" id="PR00038">
    <property type="entry name" value="HTHLUXR"/>
</dbReference>
<dbReference type="Gene3D" id="1.25.40.10">
    <property type="entry name" value="Tetratricopeptide repeat domain"/>
    <property type="match status" value="1"/>
</dbReference>
<dbReference type="Proteomes" id="UP001596160">
    <property type="component" value="Unassembled WGS sequence"/>
</dbReference>
<dbReference type="PANTHER" id="PTHR44688:SF16">
    <property type="entry name" value="DNA-BINDING TRANSCRIPTIONAL ACTIVATOR DEVR_DOSR"/>
    <property type="match status" value="1"/>
</dbReference>
<dbReference type="InterPro" id="IPR011990">
    <property type="entry name" value="TPR-like_helical_dom_sf"/>
</dbReference>
<keyword evidence="3" id="KW-0804">Transcription</keyword>
<dbReference type="SUPFAM" id="SSF52540">
    <property type="entry name" value="P-loop containing nucleoside triphosphate hydrolases"/>
    <property type="match status" value="1"/>
</dbReference>
<keyword evidence="2" id="KW-0238">DNA-binding</keyword>